<feature type="non-terminal residue" evidence="1">
    <location>
        <position position="181"/>
    </location>
</feature>
<dbReference type="EMBL" id="JBHUEA010000011">
    <property type="protein sequence ID" value="MFD1721563.1"/>
    <property type="molecule type" value="Genomic_DNA"/>
</dbReference>
<name>A0ABW4LDF8_9MICO</name>
<dbReference type="InterPro" id="IPR023606">
    <property type="entry name" value="CoA-Trfase_III_dom_1_sf"/>
</dbReference>
<organism evidence="1 2">
    <name type="scientific">Amnibacterium endophyticum</name>
    <dbReference type="NCBI Taxonomy" id="2109337"/>
    <lineage>
        <taxon>Bacteria</taxon>
        <taxon>Bacillati</taxon>
        <taxon>Actinomycetota</taxon>
        <taxon>Actinomycetes</taxon>
        <taxon>Micrococcales</taxon>
        <taxon>Microbacteriaceae</taxon>
        <taxon>Amnibacterium</taxon>
    </lineage>
</organism>
<evidence type="ECO:0000313" key="1">
    <source>
        <dbReference type="EMBL" id="MFD1721563.1"/>
    </source>
</evidence>
<dbReference type="SUPFAM" id="SSF89796">
    <property type="entry name" value="CoA-transferase family III (CaiB/BaiF)"/>
    <property type="match status" value="1"/>
</dbReference>
<reference evidence="2" key="1">
    <citation type="journal article" date="2019" name="Int. J. Syst. Evol. Microbiol.">
        <title>The Global Catalogue of Microorganisms (GCM) 10K type strain sequencing project: providing services to taxonomists for standard genome sequencing and annotation.</title>
        <authorList>
            <consortium name="The Broad Institute Genomics Platform"/>
            <consortium name="The Broad Institute Genome Sequencing Center for Infectious Disease"/>
            <person name="Wu L."/>
            <person name="Ma J."/>
        </authorList>
    </citation>
    <scope>NUCLEOTIDE SEQUENCE [LARGE SCALE GENOMIC DNA]</scope>
    <source>
        <strain evidence="2">CGMCC 1.12471</strain>
    </source>
</reference>
<proteinExistence type="predicted"/>
<dbReference type="Proteomes" id="UP001597347">
    <property type="component" value="Unassembled WGS sequence"/>
</dbReference>
<evidence type="ECO:0000313" key="2">
    <source>
        <dbReference type="Proteomes" id="UP001597347"/>
    </source>
</evidence>
<accession>A0ABW4LDF8</accession>
<protein>
    <submittedName>
        <fullName evidence="1">Uncharacterized protein</fullName>
    </submittedName>
</protein>
<comment type="caution">
    <text evidence="1">The sequence shown here is derived from an EMBL/GenBank/DDBJ whole genome shotgun (WGS) entry which is preliminary data.</text>
</comment>
<gene>
    <name evidence="1" type="ORF">ACFSBI_08375</name>
</gene>
<sequence>MTPPGVQVEAARLLGQAPAARAHGSARFGGAWDVESLAVGAVAAFVDSVAALTGTAAEVDAAAVTAWFRQAVTPVGWSVPSPWDAVAGDYRARDGWIRLHTNAPRHRAAALGVLDAPAEREAVAVAVAGWSADALETAVVRAGGAAAAVRPPAAPAGPPPGAAVRRAALVARAPRPAASRG</sequence>
<keyword evidence="2" id="KW-1185">Reference proteome</keyword>